<keyword evidence="4" id="KW-0378">Hydrolase</keyword>
<dbReference type="GO" id="GO:0003724">
    <property type="term" value="F:RNA helicase activity"/>
    <property type="evidence" value="ECO:0007669"/>
    <property type="project" value="UniProtKB-EC"/>
</dbReference>
<dbReference type="GO" id="GO:0005524">
    <property type="term" value="F:ATP binding"/>
    <property type="evidence" value="ECO:0007669"/>
    <property type="project" value="UniProtKB-KW"/>
</dbReference>
<evidence type="ECO:0000259" key="12">
    <source>
        <dbReference type="PROSITE" id="PS51194"/>
    </source>
</evidence>
<dbReference type="PROSITE" id="PS51192">
    <property type="entry name" value="HELICASE_ATP_BIND_1"/>
    <property type="match status" value="1"/>
</dbReference>
<dbReference type="InterPro" id="IPR027417">
    <property type="entry name" value="P-loop_NTPase"/>
</dbReference>
<dbReference type="GO" id="GO:0042255">
    <property type="term" value="P:ribosome assembly"/>
    <property type="evidence" value="ECO:0007669"/>
    <property type="project" value="UniProtKB-ARBA"/>
</dbReference>
<dbReference type="EC" id="3.6.4.13" evidence="1"/>
<evidence type="ECO:0000259" key="11">
    <source>
        <dbReference type="PROSITE" id="PS51192"/>
    </source>
</evidence>
<dbReference type="AlphaFoldDB" id="A0AAJ1III7"/>
<keyword evidence="5 13" id="KW-0347">Helicase</keyword>
<evidence type="ECO:0000313" key="14">
    <source>
        <dbReference type="Proteomes" id="UP001221217"/>
    </source>
</evidence>
<dbReference type="GO" id="GO:0005829">
    <property type="term" value="C:cytosol"/>
    <property type="evidence" value="ECO:0007669"/>
    <property type="project" value="TreeGrafter"/>
</dbReference>
<evidence type="ECO:0000256" key="7">
    <source>
        <dbReference type="ARBA" id="ARBA00038437"/>
    </source>
</evidence>
<evidence type="ECO:0000256" key="10">
    <source>
        <dbReference type="SAM" id="MobiDB-lite"/>
    </source>
</evidence>
<protein>
    <recommendedName>
        <fullName evidence="9">DEAD-box ATP-dependent RNA helicase RhpA</fullName>
        <ecNumber evidence="1">3.6.4.13</ecNumber>
    </recommendedName>
</protein>
<evidence type="ECO:0000256" key="2">
    <source>
        <dbReference type="ARBA" id="ARBA00022490"/>
    </source>
</evidence>
<evidence type="ECO:0000256" key="1">
    <source>
        <dbReference type="ARBA" id="ARBA00012552"/>
    </source>
</evidence>
<dbReference type="CDD" id="cd18787">
    <property type="entry name" value="SF2_C_DEAD"/>
    <property type="match status" value="1"/>
</dbReference>
<dbReference type="Pfam" id="PF00271">
    <property type="entry name" value="Helicase_C"/>
    <property type="match status" value="1"/>
</dbReference>
<keyword evidence="2" id="KW-0963">Cytoplasm</keyword>
<dbReference type="PROSITE" id="PS51194">
    <property type="entry name" value="HELICASE_CTER"/>
    <property type="match status" value="1"/>
</dbReference>
<feature type="domain" description="Helicase ATP-binding" evidence="11">
    <location>
        <begin position="44"/>
        <end position="219"/>
    </location>
</feature>
<evidence type="ECO:0000313" key="13">
    <source>
        <dbReference type="EMBL" id="MDC7227880.1"/>
    </source>
</evidence>
<dbReference type="SMART" id="SM00490">
    <property type="entry name" value="HELICc"/>
    <property type="match status" value="1"/>
</dbReference>
<accession>A0AAJ1III7</accession>
<dbReference type="Gene3D" id="3.40.50.300">
    <property type="entry name" value="P-loop containing nucleotide triphosphate hydrolases"/>
    <property type="match status" value="2"/>
</dbReference>
<dbReference type="SUPFAM" id="SSF52540">
    <property type="entry name" value="P-loop containing nucleoside triphosphate hydrolases"/>
    <property type="match status" value="1"/>
</dbReference>
<dbReference type="SMART" id="SM00487">
    <property type="entry name" value="DEXDc"/>
    <property type="match status" value="1"/>
</dbReference>
<organism evidence="13 14">
    <name type="scientific">Candidatus Thalassospirochaeta sargassi</name>
    <dbReference type="NCBI Taxonomy" id="3119039"/>
    <lineage>
        <taxon>Bacteria</taxon>
        <taxon>Pseudomonadati</taxon>
        <taxon>Spirochaetota</taxon>
        <taxon>Spirochaetia</taxon>
        <taxon>Spirochaetales</taxon>
        <taxon>Spirochaetaceae</taxon>
        <taxon>Candidatus Thalassospirochaeta</taxon>
    </lineage>
</organism>
<dbReference type="InterPro" id="IPR001650">
    <property type="entry name" value="Helicase_C-like"/>
</dbReference>
<dbReference type="GO" id="GO:0009266">
    <property type="term" value="P:response to temperature stimulus"/>
    <property type="evidence" value="ECO:0007669"/>
    <property type="project" value="UniProtKB-ARBA"/>
</dbReference>
<dbReference type="InterPro" id="IPR044742">
    <property type="entry name" value="DEAD/DEAH_RhlB"/>
</dbReference>
<keyword evidence="6" id="KW-0067">ATP-binding</keyword>
<feature type="domain" description="Helicase C-terminal" evidence="12">
    <location>
        <begin position="246"/>
        <end position="391"/>
    </location>
</feature>
<evidence type="ECO:0000256" key="8">
    <source>
        <dbReference type="ARBA" id="ARBA00047984"/>
    </source>
</evidence>
<dbReference type="GO" id="GO:0003676">
    <property type="term" value="F:nucleic acid binding"/>
    <property type="evidence" value="ECO:0007669"/>
    <property type="project" value="InterPro"/>
</dbReference>
<proteinExistence type="inferred from homology"/>
<sequence length="463" mass="50696">MNKQNSQIDTSHLKGVFAKLRPEIRQAVAAKGYTEPSPIQEEAIPALLQGCDLLGSAQTGTGKTAAFSLPLLQKLSHENRRPHRGTPKALILAPTRELAAQIGDNIKSYSRFLRISHTVIFGGVNQNNQIRALNRGVDILIATPGRLLDLMNQGFINLAEIEVFILDEVDRMLDMGFIHDIRKVIAKIPDERQTLFFSATLPPKIMTLAESLVKNPVVIEIAPEQPAVERIDQRVLFVDSDKKDALLKTILDETELEKVIIFTQMKHVANRVVDRLSAAGIQSAAIHGNKSQSARVKALNGFKQGRLRVLVATDVAARGIDVDNVSHVINYDMPMEAETYVHRIGRTARAGADGTSISFCTAEDRAYLKAVDKLLDTPVPVDINHAFHSDRAQNSNMPAPRNFGRGQSRGGRGGGRPQSRGRQGGRPGSNRPGGNRSGGNHNSGNRHNSSRQGSGNSYHRRPD</sequence>
<dbReference type="EMBL" id="JAQQAL010000035">
    <property type="protein sequence ID" value="MDC7227880.1"/>
    <property type="molecule type" value="Genomic_DNA"/>
</dbReference>
<evidence type="ECO:0000256" key="5">
    <source>
        <dbReference type="ARBA" id="ARBA00022806"/>
    </source>
</evidence>
<comment type="similarity">
    <text evidence="7">Belongs to the DEAD box helicase family.</text>
</comment>
<comment type="catalytic activity">
    <reaction evidence="8">
        <text>ATP + H2O = ADP + phosphate + H(+)</text>
        <dbReference type="Rhea" id="RHEA:13065"/>
        <dbReference type="ChEBI" id="CHEBI:15377"/>
        <dbReference type="ChEBI" id="CHEBI:15378"/>
        <dbReference type="ChEBI" id="CHEBI:30616"/>
        <dbReference type="ChEBI" id="CHEBI:43474"/>
        <dbReference type="ChEBI" id="CHEBI:456216"/>
        <dbReference type="EC" id="3.6.4.13"/>
    </reaction>
</comment>
<dbReference type="CDD" id="cd00268">
    <property type="entry name" value="DEADc"/>
    <property type="match status" value="1"/>
</dbReference>
<dbReference type="Pfam" id="PF00270">
    <property type="entry name" value="DEAD"/>
    <property type="match status" value="1"/>
</dbReference>
<feature type="compositionally biased region" description="Low complexity" evidence="10">
    <location>
        <begin position="428"/>
        <end position="457"/>
    </location>
</feature>
<keyword evidence="3" id="KW-0547">Nucleotide-binding</keyword>
<dbReference type="InterPro" id="IPR050079">
    <property type="entry name" value="DEAD_box_RNA_helicase"/>
</dbReference>
<evidence type="ECO:0000256" key="6">
    <source>
        <dbReference type="ARBA" id="ARBA00022840"/>
    </source>
</evidence>
<name>A0AAJ1III7_9SPIO</name>
<dbReference type="PANTHER" id="PTHR47959">
    <property type="entry name" value="ATP-DEPENDENT RNA HELICASE RHLE-RELATED"/>
    <property type="match status" value="1"/>
</dbReference>
<evidence type="ECO:0000256" key="4">
    <source>
        <dbReference type="ARBA" id="ARBA00022801"/>
    </source>
</evidence>
<evidence type="ECO:0000256" key="9">
    <source>
        <dbReference type="ARBA" id="ARBA00074363"/>
    </source>
</evidence>
<reference evidence="13 14" key="1">
    <citation type="submission" date="2022-12" db="EMBL/GenBank/DDBJ databases">
        <title>Metagenome assembled genome from gulf of manar.</title>
        <authorList>
            <person name="Kohli P."/>
            <person name="Pk S."/>
            <person name="Venkata Ramana C."/>
            <person name="Sasikala C."/>
        </authorList>
    </citation>
    <scope>NUCLEOTIDE SEQUENCE [LARGE SCALE GENOMIC DNA]</scope>
    <source>
        <strain evidence="13">JB008</strain>
    </source>
</reference>
<dbReference type="FunFam" id="3.40.50.300:FF:000108">
    <property type="entry name" value="ATP-dependent RNA helicase RhlE"/>
    <property type="match status" value="1"/>
</dbReference>
<dbReference type="Proteomes" id="UP001221217">
    <property type="component" value="Unassembled WGS sequence"/>
</dbReference>
<dbReference type="GO" id="GO:0016787">
    <property type="term" value="F:hydrolase activity"/>
    <property type="evidence" value="ECO:0007669"/>
    <property type="project" value="UniProtKB-KW"/>
</dbReference>
<dbReference type="PANTHER" id="PTHR47959:SF13">
    <property type="entry name" value="ATP-DEPENDENT RNA HELICASE RHLE"/>
    <property type="match status" value="1"/>
</dbReference>
<comment type="caution">
    <text evidence="13">The sequence shown here is derived from an EMBL/GenBank/DDBJ whole genome shotgun (WGS) entry which is preliminary data.</text>
</comment>
<feature type="compositionally biased region" description="Gly residues" evidence="10">
    <location>
        <begin position="407"/>
        <end position="427"/>
    </location>
</feature>
<feature type="region of interest" description="Disordered" evidence="10">
    <location>
        <begin position="387"/>
        <end position="463"/>
    </location>
</feature>
<dbReference type="InterPro" id="IPR014001">
    <property type="entry name" value="Helicase_ATP-bd"/>
</dbReference>
<evidence type="ECO:0000256" key="3">
    <source>
        <dbReference type="ARBA" id="ARBA00022741"/>
    </source>
</evidence>
<dbReference type="InterPro" id="IPR011545">
    <property type="entry name" value="DEAD/DEAH_box_helicase_dom"/>
</dbReference>
<gene>
    <name evidence="13" type="ORF">PQJ61_14030</name>
</gene>